<name>A0A919JDU5_9ACTN</name>
<gene>
    <name evidence="2" type="ORF">Ani05nite_10790</name>
</gene>
<protein>
    <recommendedName>
        <fullName evidence="1">Pyrrolo-quinoline quinone repeat domain-containing protein</fullName>
    </recommendedName>
</protein>
<dbReference type="RefSeq" id="WP_203765676.1">
    <property type="nucleotide sequence ID" value="NZ_BAAAYJ010000065.1"/>
</dbReference>
<feature type="domain" description="Pyrrolo-quinoline quinone repeat" evidence="1">
    <location>
        <begin position="178"/>
        <end position="322"/>
    </location>
</feature>
<dbReference type="Pfam" id="PF13360">
    <property type="entry name" value="PQQ_2"/>
    <property type="match status" value="1"/>
</dbReference>
<dbReference type="AlphaFoldDB" id="A0A919JDU5"/>
<comment type="caution">
    <text evidence="2">The sequence shown here is derived from an EMBL/GenBank/DDBJ whole genome shotgun (WGS) entry which is preliminary data.</text>
</comment>
<dbReference type="InterPro" id="IPR011047">
    <property type="entry name" value="Quinoprotein_ADH-like_sf"/>
</dbReference>
<evidence type="ECO:0000313" key="2">
    <source>
        <dbReference type="EMBL" id="GIE47545.1"/>
    </source>
</evidence>
<evidence type="ECO:0000259" key="1">
    <source>
        <dbReference type="Pfam" id="PF13360"/>
    </source>
</evidence>
<keyword evidence="3" id="KW-1185">Reference proteome</keyword>
<evidence type="ECO:0000313" key="3">
    <source>
        <dbReference type="Proteomes" id="UP000647172"/>
    </source>
</evidence>
<dbReference type="InterPro" id="IPR002372">
    <property type="entry name" value="PQQ_rpt_dom"/>
</dbReference>
<dbReference type="EMBL" id="BOMQ01000014">
    <property type="protein sequence ID" value="GIE47545.1"/>
    <property type="molecule type" value="Genomic_DNA"/>
</dbReference>
<organism evidence="2 3">
    <name type="scientific">Actinoplanes nipponensis</name>
    <dbReference type="NCBI Taxonomy" id="135950"/>
    <lineage>
        <taxon>Bacteria</taxon>
        <taxon>Bacillati</taxon>
        <taxon>Actinomycetota</taxon>
        <taxon>Actinomycetes</taxon>
        <taxon>Micromonosporales</taxon>
        <taxon>Micromonosporaceae</taxon>
        <taxon>Actinoplanes</taxon>
    </lineage>
</organism>
<proteinExistence type="predicted"/>
<sequence>MAAETFGGNTVVIDLGLARGEPDEYARPVRSTTPDWFAPVLLAVVVLLSSAASAAPPPPALSAVLTVPFGPADPYALTDGGTLLAQTYGTLSSYDLADGRLNWQAGSAAPTYRLRTGGGLVLMRPWSGSQGDPGTTAISLDSGAAQWRRAGNVVTLPGSSVLLGVNGVRSSGSGRRVQGRIDAVGPASGTTRWQVPIPSTAVLMGVPGPAGAEPRMLLMHDNRTAAVHDLATGRLLASAALPAADYGPDNPTVAGGLLLLRHPTPTGRMVSAFDPVTLAPRWIRPAGYAFGVSPCGPLICLTGPDGVRAVEPATGLQRWQRTGWRSVEQRGTAVIAYGTPAGEGDPAGLIDPATGQVLVDLHGWRLVTGSGGGDHLLVTRLADSGSRTMVAVAVAAAGGATPHLLADLPAGTGDCQAAPGRLVCRESTGELVVWAYRRRD</sequence>
<dbReference type="SUPFAM" id="SSF50998">
    <property type="entry name" value="Quinoprotein alcohol dehydrogenase-like"/>
    <property type="match status" value="1"/>
</dbReference>
<reference evidence="2" key="1">
    <citation type="submission" date="2021-01" db="EMBL/GenBank/DDBJ databases">
        <title>Whole genome shotgun sequence of Actinoplanes nipponensis NBRC 14063.</title>
        <authorList>
            <person name="Komaki H."/>
            <person name="Tamura T."/>
        </authorList>
    </citation>
    <scope>NUCLEOTIDE SEQUENCE</scope>
    <source>
        <strain evidence="2">NBRC 14063</strain>
    </source>
</reference>
<accession>A0A919JDU5</accession>
<dbReference type="Proteomes" id="UP000647172">
    <property type="component" value="Unassembled WGS sequence"/>
</dbReference>